<organism evidence="1 2">
    <name type="scientific">Knufia fluminis</name>
    <dbReference type="NCBI Taxonomy" id="191047"/>
    <lineage>
        <taxon>Eukaryota</taxon>
        <taxon>Fungi</taxon>
        <taxon>Dikarya</taxon>
        <taxon>Ascomycota</taxon>
        <taxon>Pezizomycotina</taxon>
        <taxon>Eurotiomycetes</taxon>
        <taxon>Chaetothyriomycetidae</taxon>
        <taxon>Chaetothyriales</taxon>
        <taxon>Trichomeriaceae</taxon>
        <taxon>Knufia</taxon>
    </lineage>
</organism>
<evidence type="ECO:0000313" key="1">
    <source>
        <dbReference type="EMBL" id="KAK5947823.1"/>
    </source>
</evidence>
<protein>
    <submittedName>
        <fullName evidence="1">Uncharacterized protein</fullName>
    </submittedName>
</protein>
<comment type="caution">
    <text evidence="1">The sequence shown here is derived from an EMBL/GenBank/DDBJ whole genome shotgun (WGS) entry which is preliminary data.</text>
</comment>
<dbReference type="AlphaFoldDB" id="A0AAN8E8B2"/>
<proteinExistence type="predicted"/>
<gene>
    <name evidence="1" type="ORF">OHC33_011164</name>
</gene>
<dbReference type="InterPro" id="IPR027796">
    <property type="entry name" value="OTT_1508_deam-like"/>
</dbReference>
<name>A0AAN8E8B2_9EURO</name>
<dbReference type="EMBL" id="JAKLMC020000065">
    <property type="protein sequence ID" value="KAK5947823.1"/>
    <property type="molecule type" value="Genomic_DNA"/>
</dbReference>
<sequence>MPSTEEKKQKILTTIDPEHHSLIKKAFGKPEDMTKEESQKSLRYYGGLTSNFESPIVPPVAMQALLETFVLIAMLNPEPAVPSSNTLDDYLPIEDDASFPLRHERKIVDCLAFLFALIDDPTKVSALCLERDAERSACTVRVAMNTGVPRKCLMSFRKLARALEHVAKTAGSDSDENLLKTAIDVNRNRILSRLRSRHAPTAKPMKAAFGVRLSAMIDALSSLSQPSTQIPALKTTVSRLVKDIALLEATPNTLIKSGKADEKLLTILLHLENLPEVCHLRGLLNHVPADKFSNPQSLLLAITKLRNYRASCELLTKAVRVFEFFKSISVEAVDVKTMAPQKLQPGTASILEALGRLNISWTKKSARRFGVSLPEATTQFQREMAALQPKVHAEIQLVYHYEMNSQSKPPRIICSSKSACYLCDAFVKVHSRFFISRTHGVLYPQWTLPNISPGDLPPERVQAMQSNIREFTRGIENLSRDLWTRTKTKRMQPNESTLSLMCWTPRSSTSISTSIDQPVPGKVETKNLMHTRAVNDEDGPDADNVSVKAPTVDNELPRQELNASHLTDSLVVSSSTSNNLNCKEDVQTSANIRDHGRRNCVVHNQCERLALTKAGHSTSASLSHSMYTTRKIDFHDSGIQMVLEFPTNAVVSIATGEQSEHSNDAVVVDIATLSPGCEVTFDFASDSEEGRSIVLARKTQDGKLLWWKIIWRY</sequence>
<reference evidence="1 2" key="1">
    <citation type="submission" date="2022-12" db="EMBL/GenBank/DDBJ databases">
        <title>Genomic features and morphological characterization of a novel Knufia sp. strain isolated from spacecraft assembly facility.</title>
        <authorList>
            <person name="Teixeira M."/>
            <person name="Chander A.M."/>
            <person name="Stajich J.E."/>
            <person name="Venkateswaran K."/>
        </authorList>
    </citation>
    <scope>NUCLEOTIDE SEQUENCE [LARGE SCALE GENOMIC DNA]</scope>
    <source>
        <strain evidence="1 2">FJI-L2-BK-P2</strain>
    </source>
</reference>
<keyword evidence="2" id="KW-1185">Reference proteome</keyword>
<accession>A0AAN8E8B2</accession>
<dbReference type="Proteomes" id="UP001316803">
    <property type="component" value="Unassembled WGS sequence"/>
</dbReference>
<evidence type="ECO:0000313" key="2">
    <source>
        <dbReference type="Proteomes" id="UP001316803"/>
    </source>
</evidence>
<dbReference type="Pfam" id="PF14441">
    <property type="entry name" value="OTT_1508_deam"/>
    <property type="match status" value="1"/>
</dbReference>